<feature type="non-terminal residue" evidence="1">
    <location>
        <position position="155"/>
    </location>
</feature>
<dbReference type="OrthoDB" id="5275938at2759"/>
<organism evidence="1 2">
    <name type="scientific">Neurospora tetrasperma (strain FGSC 2508 / ATCC MYA-4615 / P0657)</name>
    <dbReference type="NCBI Taxonomy" id="510951"/>
    <lineage>
        <taxon>Eukaryota</taxon>
        <taxon>Fungi</taxon>
        <taxon>Dikarya</taxon>
        <taxon>Ascomycota</taxon>
        <taxon>Pezizomycotina</taxon>
        <taxon>Sordariomycetes</taxon>
        <taxon>Sordariomycetidae</taxon>
        <taxon>Sordariales</taxon>
        <taxon>Sordariaceae</taxon>
        <taxon>Neurospora</taxon>
    </lineage>
</organism>
<dbReference type="HOGENOM" id="CLU_1699736_0_0_1"/>
<dbReference type="KEGG" id="nte:NEUTE1DRAFT27414"/>
<dbReference type="Proteomes" id="UP000008065">
    <property type="component" value="Unassembled WGS sequence"/>
</dbReference>
<gene>
    <name evidence="1" type="ORF">NEUTE1DRAFT_27414</name>
</gene>
<accession>F8MVF9</accession>
<protein>
    <submittedName>
        <fullName evidence="1">Uncharacterized protein</fullName>
    </submittedName>
</protein>
<dbReference type="VEuPathDB" id="FungiDB:NEUTE1DRAFT_27414"/>
<keyword evidence="2" id="KW-1185">Reference proteome</keyword>
<dbReference type="RefSeq" id="XP_009853797.1">
    <property type="nucleotide sequence ID" value="XM_009855495.1"/>
</dbReference>
<dbReference type="EMBL" id="GL891307">
    <property type="protein sequence ID" value="EGO54762.1"/>
    <property type="molecule type" value="Genomic_DNA"/>
</dbReference>
<dbReference type="AlphaFoldDB" id="F8MVF9"/>
<evidence type="ECO:0000313" key="1">
    <source>
        <dbReference type="EMBL" id="EGO54762.1"/>
    </source>
</evidence>
<evidence type="ECO:0000313" key="2">
    <source>
        <dbReference type="Proteomes" id="UP000008065"/>
    </source>
</evidence>
<reference evidence="2" key="1">
    <citation type="journal article" date="2011" name="Genetics">
        <title>Massive changes in genome architecture accompany the transition to self-fertility in the filamentous fungus Neurospora tetrasperma.</title>
        <authorList>
            <person name="Ellison C.E."/>
            <person name="Stajich J.E."/>
            <person name="Jacobson D.J."/>
            <person name="Natvig D.O."/>
            <person name="Lapidus A."/>
            <person name="Foster B."/>
            <person name="Aerts A."/>
            <person name="Riley R."/>
            <person name="Lindquist E.A."/>
            <person name="Grigoriev I.V."/>
            <person name="Taylor J.W."/>
        </authorList>
    </citation>
    <scope>NUCLEOTIDE SEQUENCE [LARGE SCALE GENOMIC DNA]</scope>
    <source>
        <strain evidence="2">FGSC 2508 / P0657</strain>
    </source>
</reference>
<sequence>MPSPTSASNALTNTGDIPLINLSPDGNVIITINVSNEDDPSSQSESDQPHSQPLIRLLVNDTIIRSASEKFSATLLSPLELERQHQSKLLSHPSDVWPQPPTPPKEVVLPIPDDNMDPDALRTILCVLHLRNDLLNEVPKARELLHIALLADRYD</sequence>
<dbReference type="GeneID" id="20827393"/>
<name>F8MVF9_NEUT8</name>
<proteinExistence type="predicted"/>